<evidence type="ECO:0000256" key="1">
    <source>
        <dbReference type="ARBA" id="ARBA00004141"/>
    </source>
</evidence>
<proteinExistence type="inferred from homology"/>
<dbReference type="EMBL" id="CAJVPQ010007732">
    <property type="protein sequence ID" value="CAG8699909.1"/>
    <property type="molecule type" value="Genomic_DNA"/>
</dbReference>
<evidence type="ECO:0000313" key="13">
    <source>
        <dbReference type="Proteomes" id="UP000789570"/>
    </source>
</evidence>
<evidence type="ECO:0000256" key="5">
    <source>
        <dbReference type="ARBA" id="ARBA00022967"/>
    </source>
</evidence>
<dbReference type="InterPro" id="IPR035973">
    <property type="entry name" value="Cyt_c_oxidase_su3-like_sf"/>
</dbReference>
<evidence type="ECO:0000256" key="10">
    <source>
        <dbReference type="SAM" id="Phobius"/>
    </source>
</evidence>
<dbReference type="GO" id="GO:0016020">
    <property type="term" value="C:membrane"/>
    <property type="evidence" value="ECO:0007669"/>
    <property type="project" value="UniProtKB-SubCell"/>
</dbReference>
<evidence type="ECO:0000256" key="9">
    <source>
        <dbReference type="SAM" id="MobiDB-lite"/>
    </source>
</evidence>
<protein>
    <recommendedName>
        <fullName evidence="3 8">Cytochrome c oxidase subunit 3</fullName>
    </recommendedName>
</protein>
<gene>
    <name evidence="12" type="ORF">FCALED_LOCUS13425</name>
</gene>
<dbReference type="GO" id="GO:0004129">
    <property type="term" value="F:cytochrome-c oxidase activity"/>
    <property type="evidence" value="ECO:0007669"/>
    <property type="project" value="InterPro"/>
</dbReference>
<dbReference type="AlphaFoldDB" id="A0A9N9N420"/>
<evidence type="ECO:0000256" key="7">
    <source>
        <dbReference type="ARBA" id="ARBA00023136"/>
    </source>
</evidence>
<comment type="caution">
    <text evidence="12">The sequence shown here is derived from an EMBL/GenBank/DDBJ whole genome shotgun (WGS) entry which is preliminary data.</text>
</comment>
<organism evidence="12 13">
    <name type="scientific">Funneliformis caledonium</name>
    <dbReference type="NCBI Taxonomy" id="1117310"/>
    <lineage>
        <taxon>Eukaryota</taxon>
        <taxon>Fungi</taxon>
        <taxon>Fungi incertae sedis</taxon>
        <taxon>Mucoromycota</taxon>
        <taxon>Glomeromycotina</taxon>
        <taxon>Glomeromycetes</taxon>
        <taxon>Glomerales</taxon>
        <taxon>Glomeraceae</taxon>
        <taxon>Funneliformis</taxon>
    </lineage>
</organism>
<feature type="region of interest" description="Disordered" evidence="9">
    <location>
        <begin position="182"/>
        <end position="227"/>
    </location>
</feature>
<evidence type="ECO:0000259" key="11">
    <source>
        <dbReference type="PROSITE" id="PS50253"/>
    </source>
</evidence>
<sequence length="427" mass="46570">MIATDWFIDGCLQRCLMYSRNLEREAGDLATATWSHHALIAGDRKDALLGLACTLVLALIFTGIQLYEYYEASFTISDGAFGSAFFFAPSCRIRRRPTLLAKKCRNRRKLILLPLYHMRETPKGVGQAEQKTLDPGKMTLAEGLKLLDQYTRDFQKDPSKYTQGIDPPTIRELAAGLFQAEGTIGDKGDQGDQGPQGEKGDKGEKGDPGKDGKDGKGGKEWAGLKDDVDKAQKRADEAYDYAAGNYQMILATDTVVAGLTAGAAVMAANIAALDANVAALDGEMTAAQGSITALDTRVVANRNDIGTVENSLKNVKQDFKGEEYFPRFNSPDSSISFEQSNTNDPRVFYVRVKGAGANLAIVSGDNTILVHPQEDQEQKVFDIQNHDGGVDYDLSVQKHENVLITSQDKSVSVKRGSNNPDEIGYEH</sequence>
<comment type="similarity">
    <text evidence="2 8">Belongs to the cytochrome c oxidase subunit 3 family.</text>
</comment>
<dbReference type="GO" id="GO:0005739">
    <property type="term" value="C:mitochondrion"/>
    <property type="evidence" value="ECO:0007669"/>
    <property type="project" value="TreeGrafter"/>
</dbReference>
<evidence type="ECO:0000313" key="12">
    <source>
        <dbReference type="EMBL" id="CAG8699909.1"/>
    </source>
</evidence>
<dbReference type="PROSITE" id="PS50253">
    <property type="entry name" value="COX3"/>
    <property type="match status" value="1"/>
</dbReference>
<dbReference type="Proteomes" id="UP000789570">
    <property type="component" value="Unassembled WGS sequence"/>
</dbReference>
<evidence type="ECO:0000256" key="4">
    <source>
        <dbReference type="ARBA" id="ARBA00022692"/>
    </source>
</evidence>
<dbReference type="SUPFAM" id="SSF81452">
    <property type="entry name" value="Cytochrome c oxidase subunit III-like"/>
    <property type="match status" value="1"/>
</dbReference>
<dbReference type="PANTHER" id="PTHR11403:SF7">
    <property type="entry name" value="CYTOCHROME C OXIDASE SUBUNIT 3"/>
    <property type="match status" value="1"/>
</dbReference>
<evidence type="ECO:0000256" key="8">
    <source>
        <dbReference type="RuleBase" id="RU003375"/>
    </source>
</evidence>
<comment type="subcellular location">
    <subcellularLocation>
        <location evidence="1">Membrane</location>
        <topology evidence="1">Multi-pass membrane protein</topology>
    </subcellularLocation>
</comment>
<keyword evidence="7 10" id="KW-0472">Membrane</keyword>
<keyword evidence="5" id="KW-1278">Translocase</keyword>
<dbReference type="Pfam" id="PF00510">
    <property type="entry name" value="COX3"/>
    <property type="match status" value="1"/>
</dbReference>
<dbReference type="GO" id="GO:0006123">
    <property type="term" value="P:mitochondrial electron transport, cytochrome c to oxygen"/>
    <property type="evidence" value="ECO:0007669"/>
    <property type="project" value="TreeGrafter"/>
</dbReference>
<keyword evidence="6 10" id="KW-1133">Transmembrane helix</keyword>
<name>A0A9N9N420_9GLOM</name>
<dbReference type="Gene3D" id="1.20.5.320">
    <property type="entry name" value="6-Phosphogluconate Dehydrogenase, domain 3"/>
    <property type="match status" value="1"/>
</dbReference>
<feature type="region of interest" description="Disordered" evidence="9">
    <location>
        <begin position="407"/>
        <end position="427"/>
    </location>
</feature>
<dbReference type="InterPro" id="IPR024791">
    <property type="entry name" value="Cyt_c/ubiquinol_Oxase_su3"/>
</dbReference>
<feature type="domain" description="Heme-copper oxidase subunit III family profile" evidence="11">
    <location>
        <begin position="1"/>
        <end position="88"/>
    </location>
</feature>
<evidence type="ECO:0000256" key="2">
    <source>
        <dbReference type="ARBA" id="ARBA00010581"/>
    </source>
</evidence>
<feature type="compositionally biased region" description="Basic and acidic residues" evidence="9">
    <location>
        <begin position="198"/>
        <end position="227"/>
    </location>
</feature>
<evidence type="ECO:0000256" key="6">
    <source>
        <dbReference type="ARBA" id="ARBA00022989"/>
    </source>
</evidence>
<evidence type="ECO:0000256" key="3">
    <source>
        <dbReference type="ARBA" id="ARBA00015944"/>
    </source>
</evidence>
<dbReference type="Gene3D" id="1.20.120.80">
    <property type="entry name" value="Cytochrome c oxidase, subunit III, four-helix bundle"/>
    <property type="match status" value="1"/>
</dbReference>
<accession>A0A9N9N420</accession>
<comment type="function">
    <text evidence="8">Component of the cytochrome c oxidase, the last enzyme in the mitochondrial electron transport chain which drives oxidative phosphorylation. The respiratory chain contains 3 multisubunit complexes succinate dehydrogenase (complex II, CII), ubiquinol-cytochrome c oxidoreductase (cytochrome b-c1 complex, complex III, CIII) and cytochrome c oxidase (complex IV, CIV), that cooperate to transfer electrons derived from NADH and succinate to molecular oxygen, creating an electrochemical gradient over the inner membrane that drives transmembrane transport and the ATP synthase. Cytochrome c oxidase is the component of the respiratory chain that catalyzes the reduction of oxygen to water. Electrons originating from reduced cytochrome c in the intermembrane space (IMS) are transferred via the dinuclear copper A center (CU(A)) of subunit 2 and heme A of subunit 1 to the active site in subunit 1, a binuclear center (BNC) formed by heme A3 and copper B (CU(B)). The BNC reduces molecular oxygen to 2 water molecules using 4 electrons from cytochrome c in the IMS and 4 protons from the mitochondrial matrix.</text>
</comment>
<dbReference type="InterPro" id="IPR013833">
    <property type="entry name" value="Cyt_c_oxidase_su3_a-hlx"/>
</dbReference>
<dbReference type="InterPro" id="IPR000298">
    <property type="entry name" value="Cyt_c_oxidase-like_su3"/>
</dbReference>
<keyword evidence="13" id="KW-1185">Reference proteome</keyword>
<dbReference type="Gene3D" id="1.20.5.340">
    <property type="match status" value="1"/>
</dbReference>
<feature type="compositionally biased region" description="Polar residues" evidence="9">
    <location>
        <begin position="407"/>
        <end position="420"/>
    </location>
</feature>
<feature type="transmembrane region" description="Helical" evidence="10">
    <location>
        <begin position="47"/>
        <end position="67"/>
    </location>
</feature>
<dbReference type="OrthoDB" id="10050457at2759"/>
<keyword evidence="4 8" id="KW-0812">Transmembrane</keyword>
<keyword evidence="8" id="KW-0496">Mitochondrion</keyword>
<reference evidence="12" key="1">
    <citation type="submission" date="2021-06" db="EMBL/GenBank/DDBJ databases">
        <authorList>
            <person name="Kallberg Y."/>
            <person name="Tangrot J."/>
            <person name="Rosling A."/>
        </authorList>
    </citation>
    <scope>NUCLEOTIDE SEQUENCE</scope>
    <source>
        <strain evidence="12">UK204</strain>
    </source>
</reference>
<dbReference type="PANTHER" id="PTHR11403">
    <property type="entry name" value="CYTOCHROME C OXIDASE SUBUNIT III"/>
    <property type="match status" value="1"/>
</dbReference>